<feature type="binding site" evidence="10">
    <location>
        <position position="203"/>
    </location>
    <ligand>
        <name>Mn(2+)</name>
        <dbReference type="ChEBI" id="CHEBI:29035"/>
    </ligand>
</feature>
<keyword evidence="6 10" id="KW-0464">Manganese</keyword>
<accession>A0A918SE52</accession>
<dbReference type="Gene3D" id="3.90.1820.10">
    <property type="entry name" value="AglA-like glucosidase"/>
    <property type="match status" value="1"/>
</dbReference>
<evidence type="ECO:0000256" key="7">
    <source>
        <dbReference type="ARBA" id="ARBA00023277"/>
    </source>
</evidence>
<dbReference type="GO" id="GO:0004553">
    <property type="term" value="F:hydrolase activity, hydrolyzing O-glycosyl compounds"/>
    <property type="evidence" value="ECO:0007669"/>
    <property type="project" value="InterPro"/>
</dbReference>
<feature type="domain" description="Glycosyl hydrolase family 4 C-terminal" evidence="13">
    <location>
        <begin position="199"/>
        <end position="420"/>
    </location>
</feature>
<evidence type="ECO:0000256" key="6">
    <source>
        <dbReference type="ARBA" id="ARBA00023211"/>
    </source>
</evidence>
<dbReference type="InterPro" id="IPR001088">
    <property type="entry name" value="Glyco_hydro_4"/>
</dbReference>
<dbReference type="InterPro" id="IPR015955">
    <property type="entry name" value="Lactate_DH/Glyco_Ohase_4_C"/>
</dbReference>
<feature type="binding site" evidence="10">
    <location>
        <position position="173"/>
    </location>
    <ligand>
        <name>Mn(2+)</name>
        <dbReference type="ChEBI" id="CHEBI:29035"/>
    </ligand>
</feature>
<dbReference type="InterPro" id="IPR053715">
    <property type="entry name" value="GH4_Enzyme_sf"/>
</dbReference>
<keyword evidence="7" id="KW-0119">Carbohydrate metabolism</keyword>
<keyword evidence="4 12" id="KW-0378">Hydrolase</keyword>
<feature type="site" description="Increases basicity of active site Tyr" evidence="11">
    <location>
        <position position="113"/>
    </location>
</feature>
<dbReference type="AlphaFoldDB" id="A0A918SE52"/>
<reference evidence="14" key="1">
    <citation type="journal article" date="2014" name="Int. J. Syst. Evol. Microbiol.">
        <title>Complete genome sequence of Corynebacterium casei LMG S-19264T (=DSM 44701T), isolated from a smear-ripened cheese.</title>
        <authorList>
            <consortium name="US DOE Joint Genome Institute (JGI-PGF)"/>
            <person name="Walter F."/>
            <person name="Albersmeier A."/>
            <person name="Kalinowski J."/>
            <person name="Ruckert C."/>
        </authorList>
    </citation>
    <scope>NUCLEOTIDE SEQUENCE</scope>
    <source>
        <strain evidence="14">KCTC 32437</strain>
    </source>
</reference>
<dbReference type="Pfam" id="PF02056">
    <property type="entry name" value="Glyco_hydro_4"/>
    <property type="match status" value="1"/>
</dbReference>
<dbReference type="RefSeq" id="WP_189426829.1">
    <property type="nucleotide sequence ID" value="NZ_BMZE01000004.1"/>
</dbReference>
<evidence type="ECO:0000256" key="11">
    <source>
        <dbReference type="PIRSR" id="PIRSR601088-4"/>
    </source>
</evidence>
<evidence type="ECO:0000313" key="15">
    <source>
        <dbReference type="Proteomes" id="UP000646579"/>
    </source>
</evidence>
<dbReference type="GO" id="GO:0016616">
    <property type="term" value="F:oxidoreductase activity, acting on the CH-OH group of donors, NAD or NADP as acceptor"/>
    <property type="evidence" value="ECO:0007669"/>
    <property type="project" value="InterPro"/>
</dbReference>
<dbReference type="NCBIfam" id="NF011657">
    <property type="entry name" value="PRK15076.1"/>
    <property type="match status" value="1"/>
</dbReference>
<evidence type="ECO:0000256" key="5">
    <source>
        <dbReference type="ARBA" id="ARBA00023027"/>
    </source>
</evidence>
<evidence type="ECO:0000256" key="12">
    <source>
        <dbReference type="RuleBase" id="RU361152"/>
    </source>
</evidence>
<reference evidence="14" key="2">
    <citation type="submission" date="2020-09" db="EMBL/GenBank/DDBJ databases">
        <authorList>
            <person name="Sun Q."/>
            <person name="Kim S."/>
        </authorList>
    </citation>
    <scope>NUCLEOTIDE SEQUENCE</scope>
    <source>
        <strain evidence="14">KCTC 32437</strain>
    </source>
</reference>
<dbReference type="InterPro" id="IPR022616">
    <property type="entry name" value="Glyco_hydro_4_C"/>
</dbReference>
<dbReference type="Proteomes" id="UP000646579">
    <property type="component" value="Unassembled WGS sequence"/>
</dbReference>
<dbReference type="CDD" id="cd05297">
    <property type="entry name" value="GH4_alpha_glucosidase_galactosidase"/>
    <property type="match status" value="1"/>
</dbReference>
<comment type="cofactor">
    <cofactor evidence="1">
        <name>Mn(2+)</name>
        <dbReference type="ChEBI" id="CHEBI:29035"/>
    </cofactor>
</comment>
<keyword evidence="10" id="KW-0170">Cobalt</keyword>
<comment type="cofactor">
    <cofactor evidence="12">
        <name>NAD(+)</name>
        <dbReference type="ChEBI" id="CHEBI:57540"/>
    </cofactor>
    <text evidence="12">Binds 1 NAD(+) per subunit.</text>
</comment>
<evidence type="ECO:0000256" key="8">
    <source>
        <dbReference type="ARBA" id="ARBA00023295"/>
    </source>
</evidence>
<keyword evidence="15" id="KW-1185">Reference proteome</keyword>
<comment type="similarity">
    <text evidence="2 12">Belongs to the glycosyl hydrolase 4 family.</text>
</comment>
<evidence type="ECO:0000256" key="2">
    <source>
        <dbReference type="ARBA" id="ARBA00010141"/>
    </source>
</evidence>
<dbReference type="GO" id="GO:0046872">
    <property type="term" value="F:metal ion binding"/>
    <property type="evidence" value="ECO:0007669"/>
    <property type="project" value="UniProtKB-KW"/>
</dbReference>
<dbReference type="PANTHER" id="PTHR32092">
    <property type="entry name" value="6-PHOSPHO-BETA-GLUCOSIDASE-RELATED"/>
    <property type="match status" value="1"/>
</dbReference>
<dbReference type="PANTHER" id="PTHR32092:SF6">
    <property type="entry name" value="ALPHA-GALACTOSIDASE"/>
    <property type="match status" value="1"/>
</dbReference>
<dbReference type="Pfam" id="PF11975">
    <property type="entry name" value="Glyco_hydro_4C"/>
    <property type="match status" value="1"/>
</dbReference>
<name>A0A918SE52_9HYPH</name>
<keyword evidence="3 10" id="KW-0479">Metal-binding</keyword>
<keyword evidence="8 12" id="KW-0326">Glycosidase</keyword>
<evidence type="ECO:0000256" key="9">
    <source>
        <dbReference type="PIRSR" id="PIRSR601088-2"/>
    </source>
</evidence>
<evidence type="ECO:0000313" key="14">
    <source>
        <dbReference type="EMBL" id="GHA34446.1"/>
    </source>
</evidence>
<dbReference type="SUPFAM" id="SSF56327">
    <property type="entry name" value="LDH C-terminal domain-like"/>
    <property type="match status" value="1"/>
</dbReference>
<protein>
    <submittedName>
        <fullName evidence="14">Alpha-glucosidase/alpha-galactosidase</fullName>
    </submittedName>
</protein>
<evidence type="ECO:0000256" key="10">
    <source>
        <dbReference type="PIRSR" id="PIRSR601088-3"/>
    </source>
</evidence>
<evidence type="ECO:0000256" key="4">
    <source>
        <dbReference type="ARBA" id="ARBA00022801"/>
    </source>
</evidence>
<dbReference type="InterPro" id="IPR019802">
    <property type="entry name" value="GlycHydrolase_4_CS"/>
</dbReference>
<keyword evidence="10" id="KW-0408">Iron</keyword>
<dbReference type="SUPFAM" id="SSF51735">
    <property type="entry name" value="NAD(P)-binding Rossmann-fold domains"/>
    <property type="match status" value="1"/>
</dbReference>
<evidence type="ECO:0000256" key="1">
    <source>
        <dbReference type="ARBA" id="ARBA00001936"/>
    </source>
</evidence>
<evidence type="ECO:0000256" key="3">
    <source>
        <dbReference type="ARBA" id="ARBA00022723"/>
    </source>
</evidence>
<proteinExistence type="inferred from homology"/>
<gene>
    <name evidence="14" type="primary">agaL2</name>
    <name evidence="14" type="ORF">GCM10007989_32840</name>
</gene>
<keyword evidence="5 12" id="KW-0520">NAD</keyword>
<dbReference type="EMBL" id="BMZE01000004">
    <property type="protein sequence ID" value="GHA34446.1"/>
    <property type="molecule type" value="Genomic_DNA"/>
</dbReference>
<evidence type="ECO:0000259" key="13">
    <source>
        <dbReference type="Pfam" id="PF11975"/>
    </source>
</evidence>
<comment type="caution">
    <text evidence="14">The sequence shown here is derived from an EMBL/GenBank/DDBJ whole genome shotgun (WGS) entry which is preliminary data.</text>
</comment>
<feature type="binding site" evidence="9">
    <location>
        <position position="151"/>
    </location>
    <ligand>
        <name>substrate</name>
    </ligand>
</feature>
<organism evidence="14 15">
    <name type="scientific">Devosia pacifica</name>
    <dbReference type="NCBI Taxonomy" id="1335967"/>
    <lineage>
        <taxon>Bacteria</taxon>
        <taxon>Pseudomonadati</taxon>
        <taxon>Pseudomonadota</taxon>
        <taxon>Alphaproteobacteria</taxon>
        <taxon>Hyphomicrobiales</taxon>
        <taxon>Devosiaceae</taxon>
        <taxon>Devosia</taxon>
    </lineage>
</organism>
<dbReference type="GO" id="GO:0005975">
    <property type="term" value="P:carbohydrate metabolic process"/>
    <property type="evidence" value="ECO:0007669"/>
    <property type="project" value="InterPro"/>
</dbReference>
<sequence length="457" mass="51280">MAANPKVTFIGAGSTVFMKNIIGDLLQRPALAGASIALMDINTERLEESAIVAGKIAKTLDVPAKIETYTDQKKALEGANFVVVAFQIGGYEPATVTDFEVPKKYNLRQTIADTLGVGGIMRGVRTVPHLWKICEDMTQVCPDAIMLQYVNPMAINTWAISAKYPNIKQVGLCHSVQGTAHELAHDLDIPYESLRYRAAGINHMAFYLQFEQRMEDGSYRDLYPELHKGYREGRFPKPPEHNPRCPNKVRYEMLSRLGYFVTESSEHFAEYTPYFIKEGREDLIEKFGIPLDEYPKRCVAQVARWKSQAEEYKNADTIEVKQSHEYASSIMNSVWTGEPSVIYGNVRNNGCITSLPADCAAEVPCLVDDTGIQPTYIGALPPQLTALMRTNINVQELTVQALLTENREHLYHAAMMDPHTAAELDLEQIWNLVDDLTAAHGDWLPEWARGPQQRKVA</sequence>
<dbReference type="InterPro" id="IPR036291">
    <property type="entry name" value="NAD(P)-bd_dom_sf"/>
</dbReference>
<keyword evidence="10" id="KW-0533">Nickel</keyword>
<dbReference type="PROSITE" id="PS01324">
    <property type="entry name" value="GLYCOSYL_HYDROL_F4"/>
    <property type="match status" value="1"/>
</dbReference>
<dbReference type="PRINTS" id="PR00732">
    <property type="entry name" value="GLHYDRLASE4"/>
</dbReference>